<dbReference type="Pfam" id="PF14183">
    <property type="entry name" value="YwpF"/>
    <property type="match status" value="1"/>
</dbReference>
<organism evidence="1 2">
    <name type="scientific">Alkalicoccobacillus plakortidis</name>
    <dbReference type="NCBI Taxonomy" id="444060"/>
    <lineage>
        <taxon>Bacteria</taxon>
        <taxon>Bacillati</taxon>
        <taxon>Bacillota</taxon>
        <taxon>Bacilli</taxon>
        <taxon>Bacillales</taxon>
        <taxon>Bacillaceae</taxon>
        <taxon>Alkalicoccobacillus</taxon>
    </lineage>
</organism>
<protein>
    <submittedName>
        <fullName evidence="1">YwpF-like family protein</fullName>
    </submittedName>
</protein>
<comment type="caution">
    <text evidence="1">The sequence shown here is derived from an EMBL/GenBank/DDBJ whole genome shotgun (WGS) entry which is preliminary data.</text>
</comment>
<evidence type="ECO:0000313" key="1">
    <source>
        <dbReference type="EMBL" id="MCM2675373.1"/>
    </source>
</evidence>
<evidence type="ECO:0000313" key="2">
    <source>
        <dbReference type="Proteomes" id="UP001203665"/>
    </source>
</evidence>
<name>A0ABT0XJ44_9BACI</name>
<dbReference type="InterPro" id="IPR025573">
    <property type="entry name" value="YwpF"/>
</dbReference>
<proteinExistence type="predicted"/>
<dbReference type="EMBL" id="JAMQJY010000001">
    <property type="protein sequence ID" value="MCM2675373.1"/>
    <property type="molecule type" value="Genomic_DNA"/>
</dbReference>
<dbReference type="RefSeq" id="WP_251605952.1">
    <property type="nucleotide sequence ID" value="NZ_JAMQJY010000001.1"/>
</dbReference>
<sequence length="163" mass="18826">MKTFKLYALYLLAGDNESIRQESIPIKDGLIINMENKERTWFIHAVVPKENLRFFEGEQKANRHVFLNVIITSKDNHPAAMITSIETITELSDGYSIVFKGRIVLGRDDVLEDVLEDLLTDGHSTESLLERFKQRTENLESYSEKTLNEVYKDLKESGKYVLL</sequence>
<reference evidence="1" key="1">
    <citation type="submission" date="2022-06" db="EMBL/GenBank/DDBJ databases">
        <title>Alkalicoccobacillus porphyridii sp. nov., isolated from a marine red alga, Porphyridium purpureum and reclassification of Shouchella plakortidis and Shouchella gibsonii as Alkalicoccobacillus plakortidis comb. nov. and Alkalicoccobacillus gibsonii comb. nov.</title>
        <authorList>
            <person name="Kim K.H."/>
            <person name="Lee J.K."/>
            <person name="Han D.M."/>
            <person name="Baek J.H."/>
            <person name="Jeon C.O."/>
        </authorList>
    </citation>
    <scope>NUCLEOTIDE SEQUENCE</scope>
    <source>
        <strain evidence="1">DSM 19153</strain>
    </source>
</reference>
<gene>
    <name evidence="1" type="ORF">NDM98_07650</name>
</gene>
<keyword evidence="2" id="KW-1185">Reference proteome</keyword>
<accession>A0ABT0XJ44</accession>
<dbReference type="Proteomes" id="UP001203665">
    <property type="component" value="Unassembled WGS sequence"/>
</dbReference>